<organism evidence="3 4">
    <name type="scientific">Cajanus cajan</name>
    <name type="common">Pigeon pea</name>
    <name type="synonym">Cajanus indicus</name>
    <dbReference type="NCBI Taxonomy" id="3821"/>
    <lineage>
        <taxon>Eukaryota</taxon>
        <taxon>Viridiplantae</taxon>
        <taxon>Streptophyta</taxon>
        <taxon>Embryophyta</taxon>
        <taxon>Tracheophyta</taxon>
        <taxon>Spermatophyta</taxon>
        <taxon>Magnoliopsida</taxon>
        <taxon>eudicotyledons</taxon>
        <taxon>Gunneridae</taxon>
        <taxon>Pentapetalae</taxon>
        <taxon>rosids</taxon>
        <taxon>fabids</taxon>
        <taxon>Fabales</taxon>
        <taxon>Fabaceae</taxon>
        <taxon>Papilionoideae</taxon>
        <taxon>50 kb inversion clade</taxon>
        <taxon>NPAAA clade</taxon>
        <taxon>indigoferoid/millettioid clade</taxon>
        <taxon>Phaseoleae</taxon>
        <taxon>Cajanus</taxon>
    </lineage>
</organism>
<evidence type="ECO:0000256" key="1">
    <source>
        <dbReference type="SAM" id="MobiDB-lite"/>
    </source>
</evidence>
<feature type="signal peptide" evidence="2">
    <location>
        <begin position="1"/>
        <end position="20"/>
    </location>
</feature>
<dbReference type="Gramene" id="C.cajan_19786.t">
    <property type="protein sequence ID" value="C.cajan_19786.t"/>
    <property type="gene ID" value="C.cajan_19786"/>
</dbReference>
<reference evidence="3 4" key="1">
    <citation type="journal article" date="2012" name="Nat. Biotechnol.">
        <title>Draft genome sequence of pigeonpea (Cajanus cajan), an orphan legume crop of resource-poor farmers.</title>
        <authorList>
            <person name="Varshney R.K."/>
            <person name="Chen W."/>
            <person name="Li Y."/>
            <person name="Bharti A.K."/>
            <person name="Saxena R.K."/>
            <person name="Schlueter J.A."/>
            <person name="Donoghue M.T."/>
            <person name="Azam S."/>
            <person name="Fan G."/>
            <person name="Whaley A.M."/>
            <person name="Farmer A.D."/>
            <person name="Sheridan J."/>
            <person name="Iwata A."/>
            <person name="Tuteja R."/>
            <person name="Penmetsa R.V."/>
            <person name="Wu W."/>
            <person name="Upadhyaya H.D."/>
            <person name="Yang S.P."/>
            <person name="Shah T."/>
            <person name="Saxena K.B."/>
            <person name="Michael T."/>
            <person name="McCombie W.R."/>
            <person name="Yang B."/>
            <person name="Zhang G."/>
            <person name="Yang H."/>
            <person name="Wang J."/>
            <person name="Spillane C."/>
            <person name="Cook D.R."/>
            <person name="May G.D."/>
            <person name="Xu X."/>
            <person name="Jackson S.A."/>
        </authorList>
    </citation>
    <scope>NUCLEOTIDE SEQUENCE [LARGE SCALE GENOMIC DNA]</scope>
    <source>
        <strain evidence="4">cv. Asha</strain>
    </source>
</reference>
<dbReference type="AlphaFoldDB" id="A0A151UA12"/>
<evidence type="ECO:0000313" key="4">
    <source>
        <dbReference type="Proteomes" id="UP000075243"/>
    </source>
</evidence>
<feature type="region of interest" description="Disordered" evidence="1">
    <location>
        <begin position="485"/>
        <end position="518"/>
    </location>
</feature>
<evidence type="ECO:0000256" key="2">
    <source>
        <dbReference type="SAM" id="SignalP"/>
    </source>
</evidence>
<name>A0A151UA12_CAJCA</name>
<dbReference type="PANTHER" id="PTHR33870:SF16">
    <property type="entry name" value="PROTEIN, PUTATIVE-RELATED"/>
    <property type="match status" value="1"/>
</dbReference>
<keyword evidence="4" id="KW-1185">Reference proteome</keyword>
<dbReference type="EMBL" id="CM003603">
    <property type="protein sequence ID" value="KYP76143.1"/>
    <property type="molecule type" value="Genomic_DNA"/>
</dbReference>
<feature type="chain" id="PRO_5007589593" evidence="2">
    <location>
        <begin position="21"/>
        <end position="707"/>
    </location>
</feature>
<feature type="region of interest" description="Disordered" evidence="1">
    <location>
        <begin position="238"/>
        <end position="279"/>
    </location>
</feature>
<evidence type="ECO:0000313" key="3">
    <source>
        <dbReference type="EMBL" id="KYP76143.1"/>
    </source>
</evidence>
<accession>A0A151UA12</accession>
<dbReference type="Proteomes" id="UP000075243">
    <property type="component" value="Chromosome 1"/>
</dbReference>
<sequence length="707" mass="80080">MSPFLVCAIIFIRIFWSSEQTQLRYVKRDEGNGEQKKVEPKHPKIPNTRRPELLYKYPSQNATSRRRNFSDKKWDVYGGLEEKAKDLSTVFHNEFTKRKKENKGFANFFEKGESSLDNMLYIKKNQVHKRRTLRSEPSMVDLVECGDLEIEKIEDGDEEDGEEAREDRNKVIGWTEDDQKNLMYLGISEMERNKRLESLIARRKEKKLFKGHLEKGITDRKVMAPVITKRSNPLDFSKDFEDGLEIPNSAPSLMPRSPYDIPYEPSEEKPNLTGGSFSQEISSQKDMPFCRHESFNKGTHDWIIDQLIYNEGANNPLGNGREITQIDDIKCKTKMVSMKDEKVENDHEKKSMLDQVSELDLVPNISNIENDEVLDKSRLGLRFPKPHGRLLNFPVSTTTTTTNTNINEALYDTVTSVVDKRQENMLLTHGRLCHTPTYSVASDLQVEVSEVGSLTSTIGENVETNSSTDRDSILYDGDVDRDVSSGSEELWGTSFHGGKEAQGVRSEGDNGEVSNNSKDVVSPFARQHINEENAANISLMSSKSDMPEDTSTHATNNHHDIFGYMKHSIGETEAPQSSNSSYALNQLPTETRSEKLEVSHFGAILLTRQESIDDTSTYSVSSSPRSVLPEKTMVDEVSLSAFDQQILVGAQSIMEGMAQETLDNEISFDIMPQTIQSLMDDNTHGSHNVDFNNSQVCIQNMISYSYH</sequence>
<gene>
    <name evidence="3" type="ORF">KK1_020368</name>
</gene>
<proteinExistence type="predicted"/>
<feature type="region of interest" description="Disordered" evidence="1">
    <location>
        <begin position="460"/>
        <end position="479"/>
    </location>
</feature>
<keyword evidence="2" id="KW-0732">Signal</keyword>
<protein>
    <submittedName>
        <fullName evidence="3">Uncharacterized protein</fullName>
    </submittedName>
</protein>
<dbReference type="OMA" id="KWDVYGG"/>
<dbReference type="PANTHER" id="PTHR33870">
    <property type="entry name" value="CARDIOMYOPATHY-ASSOCIATED PROTEIN"/>
    <property type="match status" value="1"/>
</dbReference>
<feature type="compositionally biased region" description="Basic and acidic residues" evidence="1">
    <location>
        <begin position="468"/>
        <end position="479"/>
    </location>
</feature>